<protein>
    <submittedName>
        <fullName evidence="1">Uncharacterized protein</fullName>
    </submittedName>
</protein>
<keyword evidence="2" id="KW-1185">Reference proteome</keyword>
<reference evidence="1" key="1">
    <citation type="journal article" date="2022" name="Plant J.">
        <title>Strategies of tolerance reflected in two North American maple genomes.</title>
        <authorList>
            <person name="McEvoy S.L."/>
            <person name="Sezen U.U."/>
            <person name="Trouern-Trend A."/>
            <person name="McMahon S.M."/>
            <person name="Schaberg P.G."/>
            <person name="Yang J."/>
            <person name="Wegrzyn J.L."/>
            <person name="Swenson N.G."/>
        </authorList>
    </citation>
    <scope>NUCLEOTIDE SEQUENCE</scope>
    <source>
        <strain evidence="1">91603</strain>
    </source>
</reference>
<sequence length="75" mass="8814">MHVDLVAINTIQEKPTLLIQIDQQQQLYKAFDIQQMGNQPTVDIGPWGEMEQMFRLRMAVKEIKVQRLSSNQRNM</sequence>
<dbReference type="AlphaFoldDB" id="A0AAD5NWL3"/>
<gene>
    <name evidence="1" type="ORF">LWI28_024883</name>
</gene>
<proteinExistence type="predicted"/>
<dbReference type="Proteomes" id="UP001064489">
    <property type="component" value="Chromosome 3"/>
</dbReference>
<name>A0AAD5NWL3_ACENE</name>
<comment type="caution">
    <text evidence="1">The sequence shown here is derived from an EMBL/GenBank/DDBJ whole genome shotgun (WGS) entry which is preliminary data.</text>
</comment>
<accession>A0AAD5NWL3</accession>
<organism evidence="1 2">
    <name type="scientific">Acer negundo</name>
    <name type="common">Box elder</name>
    <dbReference type="NCBI Taxonomy" id="4023"/>
    <lineage>
        <taxon>Eukaryota</taxon>
        <taxon>Viridiplantae</taxon>
        <taxon>Streptophyta</taxon>
        <taxon>Embryophyta</taxon>
        <taxon>Tracheophyta</taxon>
        <taxon>Spermatophyta</taxon>
        <taxon>Magnoliopsida</taxon>
        <taxon>eudicotyledons</taxon>
        <taxon>Gunneridae</taxon>
        <taxon>Pentapetalae</taxon>
        <taxon>rosids</taxon>
        <taxon>malvids</taxon>
        <taxon>Sapindales</taxon>
        <taxon>Sapindaceae</taxon>
        <taxon>Hippocastanoideae</taxon>
        <taxon>Acereae</taxon>
        <taxon>Acer</taxon>
    </lineage>
</organism>
<dbReference type="EMBL" id="JAJSOW010000100">
    <property type="protein sequence ID" value="KAI9187141.1"/>
    <property type="molecule type" value="Genomic_DNA"/>
</dbReference>
<evidence type="ECO:0000313" key="2">
    <source>
        <dbReference type="Proteomes" id="UP001064489"/>
    </source>
</evidence>
<evidence type="ECO:0000313" key="1">
    <source>
        <dbReference type="EMBL" id="KAI9187141.1"/>
    </source>
</evidence>
<reference evidence="1" key="2">
    <citation type="submission" date="2023-02" db="EMBL/GenBank/DDBJ databases">
        <authorList>
            <person name="Swenson N.G."/>
            <person name="Wegrzyn J.L."/>
            <person name="Mcevoy S.L."/>
        </authorList>
    </citation>
    <scope>NUCLEOTIDE SEQUENCE</scope>
    <source>
        <strain evidence="1">91603</strain>
        <tissue evidence="1">Leaf</tissue>
    </source>
</reference>